<dbReference type="GO" id="GO:0045547">
    <property type="term" value="F:ditrans,polycis-polyprenyl diphosphate synthase [(2E,6E)-farnesyl diphosphate specific] activity"/>
    <property type="evidence" value="ECO:0007669"/>
    <property type="project" value="UniProtKB-EC"/>
</dbReference>
<evidence type="ECO:0000256" key="5">
    <source>
        <dbReference type="ARBA" id="ARBA00012596"/>
    </source>
</evidence>
<evidence type="ECO:0000256" key="2">
    <source>
        <dbReference type="ARBA" id="ARBA00004586"/>
    </source>
</evidence>
<dbReference type="KEGG" id="dci:103523896"/>
<dbReference type="RefSeq" id="XP_008487125.1">
    <property type="nucleotide sequence ID" value="XM_008488903.3"/>
</dbReference>
<dbReference type="Proteomes" id="UP000079169">
    <property type="component" value="Unplaced"/>
</dbReference>
<evidence type="ECO:0000313" key="14">
    <source>
        <dbReference type="RefSeq" id="XP_008487125.1"/>
    </source>
</evidence>
<dbReference type="PANTHER" id="PTHR21528:SF0">
    <property type="entry name" value="DEHYDRODOLICHYL DIPHOSPHATE SYNTHASE COMPLEX SUBUNIT NUS1"/>
    <property type="match status" value="1"/>
</dbReference>
<evidence type="ECO:0000256" key="4">
    <source>
        <dbReference type="ARBA" id="ARBA00005432"/>
    </source>
</evidence>
<dbReference type="InterPro" id="IPR038887">
    <property type="entry name" value="Nus1/NgBR"/>
</dbReference>
<keyword evidence="7" id="KW-0812">Transmembrane</keyword>
<keyword evidence="11" id="KW-0472">Membrane</keyword>
<comment type="cofactor">
    <cofactor evidence="1">
        <name>Mg(2+)</name>
        <dbReference type="ChEBI" id="CHEBI:18420"/>
    </cofactor>
</comment>
<keyword evidence="10" id="KW-1133">Transmembrane helix</keyword>
<dbReference type="PaxDb" id="121845-A0A1S3DT27"/>
<dbReference type="UniPathway" id="UPA00378"/>
<evidence type="ECO:0000256" key="12">
    <source>
        <dbReference type="ARBA" id="ARBA00047353"/>
    </source>
</evidence>
<comment type="pathway">
    <text evidence="3">Protein modification; protein glycosylation.</text>
</comment>
<dbReference type="STRING" id="121845.A0A1S3DT27"/>
<dbReference type="PANTHER" id="PTHR21528">
    <property type="entry name" value="DEHYDRODOLICHYL DIPHOSPHATE SYNTHASE COMPLEX SUBUNIT NUS1"/>
    <property type="match status" value="1"/>
</dbReference>
<keyword evidence="9" id="KW-0460">Magnesium</keyword>
<sequence length="149" mass="17133">GDSNFRKEYSNGPPCCIGNGITDGSNNKIHEKFDHPLTADLKWSNYKTELNILSRKQCESDLLNSIVELGETNLSVSDTIMKERLQEKCPLPDPEVAIVIGRKLSSYGLLPWNIRLTEFFQFDNYYDISASKFKNILRKYSKCEQRYGK</sequence>
<feature type="non-terminal residue" evidence="14">
    <location>
        <position position="1"/>
    </location>
</feature>
<protein>
    <recommendedName>
        <fullName evidence="5">ditrans,polycis-polyprenyl diphosphate synthase [(2E,6E)-farnesyldiphosphate specific]</fullName>
        <ecNumber evidence="5">2.5.1.87</ecNumber>
    </recommendedName>
</protein>
<accession>A0A1S3DT27</accession>
<dbReference type="GO" id="GO:1904423">
    <property type="term" value="C:dehydrodolichyl diphosphate synthase complex"/>
    <property type="evidence" value="ECO:0007669"/>
    <property type="project" value="InterPro"/>
</dbReference>
<dbReference type="AlphaFoldDB" id="A0A1S3DT27"/>
<dbReference type="SUPFAM" id="SSF64005">
    <property type="entry name" value="Undecaprenyl diphosphate synthase"/>
    <property type="match status" value="1"/>
</dbReference>
<comment type="subcellular location">
    <subcellularLocation>
        <location evidence="2">Endoplasmic reticulum membrane</location>
    </subcellularLocation>
</comment>
<reference evidence="14" key="1">
    <citation type="submission" date="2025-08" db="UniProtKB">
        <authorList>
            <consortium name="RefSeq"/>
        </authorList>
    </citation>
    <scope>IDENTIFICATION</scope>
</reference>
<dbReference type="EC" id="2.5.1.87" evidence="5"/>
<proteinExistence type="inferred from homology"/>
<evidence type="ECO:0000256" key="10">
    <source>
        <dbReference type="ARBA" id="ARBA00022989"/>
    </source>
</evidence>
<dbReference type="GeneID" id="103523896"/>
<dbReference type="InterPro" id="IPR036424">
    <property type="entry name" value="UPP_synth-like_sf"/>
</dbReference>
<dbReference type="GO" id="GO:0005789">
    <property type="term" value="C:endoplasmic reticulum membrane"/>
    <property type="evidence" value="ECO:0007669"/>
    <property type="project" value="UniProtKB-SubCell"/>
</dbReference>
<organism evidence="13 14">
    <name type="scientific">Diaphorina citri</name>
    <name type="common">Asian citrus psyllid</name>
    <dbReference type="NCBI Taxonomy" id="121845"/>
    <lineage>
        <taxon>Eukaryota</taxon>
        <taxon>Metazoa</taxon>
        <taxon>Ecdysozoa</taxon>
        <taxon>Arthropoda</taxon>
        <taxon>Hexapoda</taxon>
        <taxon>Insecta</taxon>
        <taxon>Pterygota</taxon>
        <taxon>Neoptera</taxon>
        <taxon>Paraneoptera</taxon>
        <taxon>Hemiptera</taxon>
        <taxon>Sternorrhyncha</taxon>
        <taxon>Psylloidea</taxon>
        <taxon>Psyllidae</taxon>
        <taxon>Diaphorininae</taxon>
        <taxon>Diaphorina</taxon>
    </lineage>
</organism>
<dbReference type="Gene3D" id="3.40.1180.10">
    <property type="entry name" value="Decaprenyl diphosphate synthase-like"/>
    <property type="match status" value="1"/>
</dbReference>
<keyword evidence="13" id="KW-1185">Reference proteome</keyword>
<evidence type="ECO:0000256" key="7">
    <source>
        <dbReference type="ARBA" id="ARBA00022692"/>
    </source>
</evidence>
<comment type="similarity">
    <text evidence="4">Belongs to the UPP synthase family.</text>
</comment>
<gene>
    <name evidence="14" type="primary">LOC103523896</name>
</gene>
<evidence type="ECO:0000256" key="8">
    <source>
        <dbReference type="ARBA" id="ARBA00022824"/>
    </source>
</evidence>
<evidence type="ECO:0000256" key="11">
    <source>
        <dbReference type="ARBA" id="ARBA00023136"/>
    </source>
</evidence>
<evidence type="ECO:0000256" key="1">
    <source>
        <dbReference type="ARBA" id="ARBA00001946"/>
    </source>
</evidence>
<evidence type="ECO:0000313" key="13">
    <source>
        <dbReference type="Proteomes" id="UP000079169"/>
    </source>
</evidence>
<keyword evidence="8" id="KW-0256">Endoplasmic reticulum</keyword>
<evidence type="ECO:0000256" key="3">
    <source>
        <dbReference type="ARBA" id="ARBA00004922"/>
    </source>
</evidence>
<evidence type="ECO:0000256" key="9">
    <source>
        <dbReference type="ARBA" id="ARBA00022842"/>
    </source>
</evidence>
<comment type="catalytic activity">
    <reaction evidence="12">
        <text>n isopentenyl diphosphate + (2E,6E)-farnesyl diphosphate = a di-trans,poly-cis-polyprenyl diphosphate + n diphosphate</text>
        <dbReference type="Rhea" id="RHEA:53008"/>
        <dbReference type="Rhea" id="RHEA-COMP:19494"/>
        <dbReference type="ChEBI" id="CHEBI:33019"/>
        <dbReference type="ChEBI" id="CHEBI:128769"/>
        <dbReference type="ChEBI" id="CHEBI:136960"/>
        <dbReference type="ChEBI" id="CHEBI:175763"/>
        <dbReference type="EC" id="2.5.1.87"/>
    </reaction>
</comment>
<name>A0A1S3DT27_DIACI</name>
<keyword evidence="6" id="KW-0808">Transferase</keyword>
<evidence type="ECO:0000256" key="6">
    <source>
        <dbReference type="ARBA" id="ARBA00022679"/>
    </source>
</evidence>